<protein>
    <submittedName>
        <fullName evidence="1">Uncharacterized protein</fullName>
    </submittedName>
</protein>
<gene>
    <name evidence="1" type="ORF">SAMN00777080_3285</name>
</gene>
<dbReference type="EMBL" id="LT838813">
    <property type="protein sequence ID" value="SMD44659.1"/>
    <property type="molecule type" value="Genomic_DNA"/>
</dbReference>
<name>A0A1W2H728_9BACT</name>
<organism evidence="1 2">
    <name type="scientific">Aquiflexum balticum DSM 16537</name>
    <dbReference type="NCBI Taxonomy" id="758820"/>
    <lineage>
        <taxon>Bacteria</taxon>
        <taxon>Pseudomonadati</taxon>
        <taxon>Bacteroidota</taxon>
        <taxon>Cytophagia</taxon>
        <taxon>Cytophagales</taxon>
        <taxon>Cyclobacteriaceae</taxon>
        <taxon>Aquiflexum</taxon>
    </lineage>
</organism>
<keyword evidence="2" id="KW-1185">Reference proteome</keyword>
<accession>A0A1W2H728</accession>
<reference evidence="2" key="1">
    <citation type="submission" date="2017-04" db="EMBL/GenBank/DDBJ databases">
        <authorList>
            <person name="Varghese N."/>
            <person name="Submissions S."/>
        </authorList>
    </citation>
    <scope>NUCLEOTIDE SEQUENCE [LARGE SCALE GENOMIC DNA]</scope>
    <source>
        <strain evidence="2">DSM 16537</strain>
    </source>
</reference>
<dbReference type="AlphaFoldDB" id="A0A1W2H728"/>
<proteinExistence type="predicted"/>
<evidence type="ECO:0000313" key="1">
    <source>
        <dbReference type="EMBL" id="SMD44659.1"/>
    </source>
</evidence>
<dbReference type="Proteomes" id="UP000192333">
    <property type="component" value="Chromosome I"/>
</dbReference>
<evidence type="ECO:0000313" key="2">
    <source>
        <dbReference type="Proteomes" id="UP000192333"/>
    </source>
</evidence>
<sequence length="68" mass="7885">MAFSQWNLMYDQVQLAKKSGKAEFITVPQFFKETSVDRGAYGRFENQDHVYFLDFDASLLVIWGSQLA</sequence>
<dbReference type="STRING" id="758820.SAMN00777080_3285"/>